<dbReference type="EMBL" id="UINC01014352">
    <property type="protein sequence ID" value="SVA61270.1"/>
    <property type="molecule type" value="Genomic_DNA"/>
</dbReference>
<reference evidence="1" key="1">
    <citation type="submission" date="2018-05" db="EMBL/GenBank/DDBJ databases">
        <authorList>
            <person name="Lanie J.A."/>
            <person name="Ng W.-L."/>
            <person name="Kazmierczak K.M."/>
            <person name="Andrzejewski T.M."/>
            <person name="Davidsen T.M."/>
            <person name="Wayne K.J."/>
            <person name="Tettelin H."/>
            <person name="Glass J.I."/>
            <person name="Rusch D."/>
            <person name="Podicherti R."/>
            <person name="Tsui H.-C.T."/>
            <person name="Winkler M.E."/>
        </authorList>
    </citation>
    <scope>NUCLEOTIDE SEQUENCE</scope>
</reference>
<name>A0A381X9H4_9ZZZZ</name>
<dbReference type="AlphaFoldDB" id="A0A381X9H4"/>
<evidence type="ECO:0000313" key="1">
    <source>
        <dbReference type="EMBL" id="SVA61270.1"/>
    </source>
</evidence>
<sequence>MASVLFESGVNLTIMDGIQRVNRRTHVDLMIYLFKTLSID</sequence>
<proteinExistence type="predicted"/>
<organism evidence="1">
    <name type="scientific">marine metagenome</name>
    <dbReference type="NCBI Taxonomy" id="408172"/>
    <lineage>
        <taxon>unclassified sequences</taxon>
        <taxon>metagenomes</taxon>
        <taxon>ecological metagenomes</taxon>
    </lineage>
</organism>
<accession>A0A381X9H4</accession>
<protein>
    <submittedName>
        <fullName evidence="1">Uncharacterized protein</fullName>
    </submittedName>
</protein>
<gene>
    <name evidence="1" type="ORF">METZ01_LOCUS114124</name>
</gene>